<feature type="non-terminal residue" evidence="1">
    <location>
        <position position="141"/>
    </location>
</feature>
<dbReference type="EMBL" id="AJWZ01002753">
    <property type="protein sequence ID" value="EKC70101.1"/>
    <property type="molecule type" value="Genomic_DNA"/>
</dbReference>
<protein>
    <submittedName>
        <fullName evidence="1">Uncharacterized protein</fullName>
    </submittedName>
</protein>
<evidence type="ECO:0000313" key="1">
    <source>
        <dbReference type="EMBL" id="EKC70101.1"/>
    </source>
</evidence>
<reference evidence="1" key="1">
    <citation type="journal article" date="2013" name="Environ. Microbiol.">
        <title>Microbiota from the distal guts of lean and obese adolescents exhibit partial functional redundancy besides clear differences in community structure.</title>
        <authorList>
            <person name="Ferrer M."/>
            <person name="Ruiz A."/>
            <person name="Lanza F."/>
            <person name="Haange S.B."/>
            <person name="Oberbach A."/>
            <person name="Till H."/>
            <person name="Bargiela R."/>
            <person name="Campoy C."/>
            <person name="Segura M.T."/>
            <person name="Richter M."/>
            <person name="von Bergen M."/>
            <person name="Seifert J."/>
            <person name="Suarez A."/>
        </authorList>
    </citation>
    <scope>NUCLEOTIDE SEQUENCE</scope>
</reference>
<sequence length="141" mass="15742">MAVVSFWGNNTKETGQTLSVVALGTEMAIDHNNKILIVSTGFNETTMEDCFWEKKKNNGIIPENGVKTGGIANGFEGLIKVIQSNRTSSNIIRDYAKVVFKSRLDVLPAPTTRNPKMYNTITSYYKDVLKFANKEYDLVLV</sequence>
<gene>
    <name evidence="1" type="ORF">OBE_04059</name>
</gene>
<name>K1UF32_9ZZZZ</name>
<dbReference type="InterPro" id="IPR027417">
    <property type="entry name" value="P-loop_NTPase"/>
</dbReference>
<proteinExistence type="predicted"/>
<comment type="caution">
    <text evidence="1">The sequence shown here is derived from an EMBL/GenBank/DDBJ whole genome shotgun (WGS) entry which is preliminary data.</text>
</comment>
<dbReference type="Gene3D" id="3.40.50.300">
    <property type="entry name" value="P-loop containing nucleotide triphosphate hydrolases"/>
    <property type="match status" value="1"/>
</dbReference>
<dbReference type="AlphaFoldDB" id="K1UF32"/>
<organism evidence="1">
    <name type="scientific">human gut metagenome</name>
    <dbReference type="NCBI Taxonomy" id="408170"/>
    <lineage>
        <taxon>unclassified sequences</taxon>
        <taxon>metagenomes</taxon>
        <taxon>organismal metagenomes</taxon>
    </lineage>
</organism>
<accession>K1UF32</accession>